<protein>
    <submittedName>
        <fullName evidence="3">Dynein light chain</fullName>
    </submittedName>
</protein>
<dbReference type="InterPro" id="IPR001372">
    <property type="entry name" value="Dynein_light_chain_typ-1/2"/>
</dbReference>
<name>A0A915Q1F5_9BILA</name>
<proteinExistence type="predicted"/>
<dbReference type="GO" id="GO:0030286">
    <property type="term" value="C:dynein complex"/>
    <property type="evidence" value="ECO:0007669"/>
    <property type="project" value="InterPro"/>
</dbReference>
<dbReference type="SMART" id="SM01375">
    <property type="entry name" value="Dynein_light"/>
    <property type="match status" value="1"/>
</dbReference>
<organism evidence="2 3">
    <name type="scientific">Setaria digitata</name>
    <dbReference type="NCBI Taxonomy" id="48799"/>
    <lineage>
        <taxon>Eukaryota</taxon>
        <taxon>Metazoa</taxon>
        <taxon>Ecdysozoa</taxon>
        <taxon>Nematoda</taxon>
        <taxon>Chromadorea</taxon>
        <taxon>Rhabditida</taxon>
        <taxon>Spirurina</taxon>
        <taxon>Spiruromorpha</taxon>
        <taxon>Filarioidea</taxon>
        <taxon>Setariidae</taxon>
        <taxon>Setaria</taxon>
    </lineage>
</organism>
<dbReference type="SUPFAM" id="SSF54648">
    <property type="entry name" value="DLC"/>
    <property type="match status" value="1"/>
</dbReference>
<feature type="compositionally biased region" description="Polar residues" evidence="1">
    <location>
        <begin position="141"/>
        <end position="158"/>
    </location>
</feature>
<dbReference type="AlphaFoldDB" id="A0A915Q1F5"/>
<dbReference type="WBParaSite" id="sdigi.contig738.g9635.t1">
    <property type="protein sequence ID" value="sdigi.contig738.g9635.t1"/>
    <property type="gene ID" value="sdigi.contig738.g9635"/>
</dbReference>
<sequence length="294" mass="32018">MESGEEINLLPYDYDLGGGGKIKEPEPEGDDSTINAEKLAGNDDTGNDENLAGDNTTGNDENVVGDDSTTDDAGKLAEENVPEGRLPSDAENQGNDEVVADESHENREGLEDDTGKGTEDQKPESVEPEEPLEPEGPKAPSVSTGESDWNEPGIQQPSFPQPAPVDPHESQLPSGEAVPELPESQHPHPPPQPQPQPAIDPVQHGECQIIATGMNLEMQQYASSLASQALAQFPNHMMAIARHIMMNFEQRYGSPWSCIVSNGQLGFYMRYDRQNHIYFVSSGHTIFLYKNITT</sequence>
<feature type="region of interest" description="Disordered" evidence="1">
    <location>
        <begin position="1"/>
        <end position="200"/>
    </location>
</feature>
<evidence type="ECO:0000313" key="3">
    <source>
        <dbReference type="WBParaSite" id="sdigi.contig738.g9635.t1"/>
    </source>
</evidence>
<keyword evidence="2" id="KW-1185">Reference proteome</keyword>
<feature type="compositionally biased region" description="Pro residues" evidence="1">
    <location>
        <begin position="187"/>
        <end position="198"/>
    </location>
</feature>
<dbReference type="GO" id="GO:0007017">
    <property type="term" value="P:microtubule-based process"/>
    <property type="evidence" value="ECO:0007669"/>
    <property type="project" value="InterPro"/>
</dbReference>
<evidence type="ECO:0000313" key="2">
    <source>
        <dbReference type="Proteomes" id="UP000887581"/>
    </source>
</evidence>
<reference evidence="3" key="1">
    <citation type="submission" date="2022-11" db="UniProtKB">
        <authorList>
            <consortium name="WormBaseParasite"/>
        </authorList>
    </citation>
    <scope>IDENTIFICATION</scope>
</reference>
<dbReference type="InterPro" id="IPR037177">
    <property type="entry name" value="DLC_sf"/>
</dbReference>
<dbReference type="Gene3D" id="3.30.740.10">
    <property type="entry name" value="Protein Inhibitor Of Neuronal Nitric Oxide Synthase"/>
    <property type="match status" value="1"/>
</dbReference>
<feature type="compositionally biased region" description="Basic and acidic residues" evidence="1">
    <location>
        <begin position="101"/>
        <end position="125"/>
    </location>
</feature>
<dbReference type="CDD" id="cd21450">
    <property type="entry name" value="DLC-like_DYNLL1-like"/>
    <property type="match status" value="1"/>
</dbReference>
<accession>A0A915Q1F5</accession>
<dbReference type="Proteomes" id="UP000887581">
    <property type="component" value="Unplaced"/>
</dbReference>
<evidence type="ECO:0000256" key="1">
    <source>
        <dbReference type="SAM" id="MobiDB-lite"/>
    </source>
</evidence>
<dbReference type="Pfam" id="PF01221">
    <property type="entry name" value="Dynein_light"/>
    <property type="match status" value="1"/>
</dbReference>